<keyword evidence="8" id="KW-0648">Protein biosynthesis</keyword>
<evidence type="ECO:0000313" key="8">
    <source>
        <dbReference type="EMBL" id="MCL1046802.1"/>
    </source>
</evidence>
<evidence type="ECO:0000256" key="4">
    <source>
        <dbReference type="ARBA" id="ARBA00024346"/>
    </source>
</evidence>
<keyword evidence="9" id="KW-1185">Reference proteome</keyword>
<evidence type="ECO:0000256" key="2">
    <source>
        <dbReference type="ARBA" id="ARBA00022679"/>
    </source>
</evidence>
<dbReference type="RefSeq" id="WP_248956363.1">
    <property type="nucleotide sequence ID" value="NZ_JAKIKU010000009.1"/>
</dbReference>
<dbReference type="PIRSF" id="PIRSF015557">
    <property type="entry name" value="UCP015557"/>
    <property type="match status" value="1"/>
</dbReference>
<reference evidence="8 9" key="1">
    <citation type="submission" date="2022-01" db="EMBL/GenBank/DDBJ databases">
        <title>Whole genome-based taxonomy of the Shewanellaceae.</title>
        <authorList>
            <person name="Martin-Rodriguez A.J."/>
        </authorList>
    </citation>
    <scope>NUCLEOTIDE SEQUENCE [LARGE SCALE GENOMIC DNA]</scope>
    <source>
        <strain evidence="8 9">DSM 24955</strain>
    </source>
</reference>
<dbReference type="NCBIfam" id="TIGR03837">
    <property type="entry name" value="efp_Arg_rhamno"/>
    <property type="match status" value="1"/>
</dbReference>
<dbReference type="GO" id="GO:0003746">
    <property type="term" value="F:translation elongation factor activity"/>
    <property type="evidence" value="ECO:0007669"/>
    <property type="project" value="UniProtKB-KW"/>
</dbReference>
<dbReference type="EMBL" id="JAKIKU010000009">
    <property type="protein sequence ID" value="MCL1046802.1"/>
    <property type="molecule type" value="Genomic_DNA"/>
</dbReference>
<gene>
    <name evidence="8" type="primary">earP</name>
    <name evidence="8" type="ORF">L2737_15945</name>
</gene>
<organism evidence="8 9">
    <name type="scientific">Shewanella electrodiphila</name>
    <dbReference type="NCBI Taxonomy" id="934143"/>
    <lineage>
        <taxon>Bacteria</taxon>
        <taxon>Pseudomonadati</taxon>
        <taxon>Pseudomonadota</taxon>
        <taxon>Gammaproteobacteria</taxon>
        <taxon>Alteromonadales</taxon>
        <taxon>Shewanellaceae</taxon>
        <taxon>Shewanella</taxon>
    </lineage>
</organism>
<keyword evidence="2" id="KW-0808">Transferase</keyword>
<comment type="catalytic activity">
    <reaction evidence="7">
        <text>dTDP-beta-L-rhamnose + L-arginyl-[protein] = N(omega)-(alpha-L-rhamnosyl)-L-arginyl-[protein] + dTDP + H(+)</text>
        <dbReference type="Rhea" id="RHEA:66692"/>
        <dbReference type="Rhea" id="RHEA-COMP:10532"/>
        <dbReference type="Rhea" id="RHEA-COMP:17096"/>
        <dbReference type="ChEBI" id="CHEBI:15378"/>
        <dbReference type="ChEBI" id="CHEBI:29965"/>
        <dbReference type="ChEBI" id="CHEBI:57510"/>
        <dbReference type="ChEBI" id="CHEBI:58369"/>
        <dbReference type="ChEBI" id="CHEBI:167445"/>
    </reaction>
    <physiologicalReaction direction="left-to-right" evidence="7">
        <dbReference type="Rhea" id="RHEA:66693"/>
    </physiologicalReaction>
</comment>
<comment type="function">
    <text evidence="3">Protein-arginine rhamnosyltransferase that catalyzes the transfer of a single rhamnose to elongation factor P (EF-P) on 'Lys-32', a modification required for EF-P-dependent rescue of polyproline stalled ribosomes.</text>
</comment>
<evidence type="ECO:0000256" key="6">
    <source>
        <dbReference type="ARBA" id="ARBA00030025"/>
    </source>
</evidence>
<name>A0ABT0KSG1_9GAMM</name>
<dbReference type="Pfam" id="PF10093">
    <property type="entry name" value="EarP"/>
    <property type="match status" value="1"/>
</dbReference>
<comment type="caution">
    <text evidence="8">The sequence shown here is derived from an EMBL/GenBank/DDBJ whole genome shotgun (WGS) entry which is preliminary data.</text>
</comment>
<evidence type="ECO:0000256" key="1">
    <source>
        <dbReference type="ARBA" id="ARBA00022676"/>
    </source>
</evidence>
<sequence length="415" mass="47356">MTSLSDSFTQNQATHWDIFCAVVDNYGDIGVTWRLAKQLAAEYQIDINLWVDDLQSFSHILPELDCELSKQRFFGVNILQWNSPLDIPYIPGSLLIEAFACELPSSVIDIIESQHKAHQTIEPNSSLANNVSKPPVWINLEYLSAEDWVDGCHGLPSMQASGIKKYFYFPGFSHHSGGLICEENLFNQRDSWQSDDKNKLALFKRLGLTGIDVNDYVISVFSYETDALTALCQYWINAAQSEVNTQKIHALIPMGKSLHSIISLLGVSFDTIKATQRFSMGNLTIHILPMTDQTEFDRLLWSCDFNIVRGEDSFLRAQWAAKPFIWHIYPQEDDYHLVKLQAFVNIYSLKLENDIANIWSKTNFAFNQQDTNVVEHWQQLISAQLPLQQHAKDWPVDAKKDADLASRLVEFVKTS</sequence>
<protein>
    <recommendedName>
        <fullName evidence="5">Protein-arginine rhamnosyltransferase</fullName>
    </recommendedName>
    <alternativeName>
        <fullName evidence="6">EF-P arginine rhamnosyltransferase</fullName>
    </alternativeName>
</protein>
<comment type="similarity">
    <text evidence="4">Belongs to the glycosyltransferase 104 family.</text>
</comment>
<proteinExistence type="inferred from homology"/>
<accession>A0ABT0KSG1</accession>
<dbReference type="InterPro" id="IPR016633">
    <property type="entry name" value="EarP"/>
</dbReference>
<keyword evidence="1" id="KW-0328">Glycosyltransferase</keyword>
<evidence type="ECO:0000256" key="5">
    <source>
        <dbReference type="ARBA" id="ARBA00024416"/>
    </source>
</evidence>
<evidence type="ECO:0000313" key="9">
    <source>
        <dbReference type="Proteomes" id="UP001202134"/>
    </source>
</evidence>
<evidence type="ECO:0000256" key="3">
    <source>
        <dbReference type="ARBA" id="ARBA00024303"/>
    </source>
</evidence>
<evidence type="ECO:0000256" key="7">
    <source>
        <dbReference type="ARBA" id="ARBA00048472"/>
    </source>
</evidence>
<keyword evidence="8" id="KW-0251">Elongation factor</keyword>
<dbReference type="Proteomes" id="UP001202134">
    <property type="component" value="Unassembled WGS sequence"/>
</dbReference>